<dbReference type="SUPFAM" id="SSF49842">
    <property type="entry name" value="TNF-like"/>
    <property type="match status" value="1"/>
</dbReference>
<dbReference type="AlphaFoldDB" id="A0A160IS52"/>
<dbReference type="OrthoDB" id="2662674at2"/>
<evidence type="ECO:0000313" key="2">
    <source>
        <dbReference type="Proteomes" id="UP000076623"/>
    </source>
</evidence>
<dbReference type="Pfam" id="PF00386">
    <property type="entry name" value="C1q"/>
    <property type="match status" value="1"/>
</dbReference>
<reference evidence="1 2" key="1">
    <citation type="submission" date="2016-04" db="EMBL/GenBank/DDBJ databases">
        <title>Complete genome sequence of Fictibacillus phosphorivorans G25-29, a strain toxic to nematodes.</title>
        <authorList>
            <person name="Zheng Z."/>
        </authorList>
    </citation>
    <scope>NUCLEOTIDE SEQUENCE [LARGE SCALE GENOMIC DNA]</scope>
    <source>
        <strain evidence="1 2">G25-29</strain>
    </source>
</reference>
<dbReference type="Gene3D" id="2.60.120.40">
    <property type="match status" value="1"/>
</dbReference>
<name>A0A160IS52_9BACL</name>
<dbReference type="STRING" id="1221500.ABE65_020955"/>
<dbReference type="KEGG" id="fpn:ABE65_020955"/>
<organism evidence="1 2">
    <name type="scientific">Fictibacillus phosphorivorans</name>
    <dbReference type="NCBI Taxonomy" id="1221500"/>
    <lineage>
        <taxon>Bacteria</taxon>
        <taxon>Bacillati</taxon>
        <taxon>Bacillota</taxon>
        <taxon>Bacilli</taxon>
        <taxon>Bacillales</taxon>
        <taxon>Fictibacillaceae</taxon>
        <taxon>Fictibacillus</taxon>
    </lineage>
</organism>
<proteinExistence type="predicted"/>
<dbReference type="InterPro" id="IPR008983">
    <property type="entry name" value="Tumour_necrosis_fac-like_dom"/>
</dbReference>
<dbReference type="EMBL" id="CP015378">
    <property type="protein sequence ID" value="ANC79140.1"/>
    <property type="molecule type" value="Genomic_DNA"/>
</dbReference>
<evidence type="ECO:0000313" key="1">
    <source>
        <dbReference type="EMBL" id="ANC79140.1"/>
    </source>
</evidence>
<gene>
    <name evidence="1" type="ORF">ABE65_020955</name>
</gene>
<dbReference type="InterPro" id="IPR001073">
    <property type="entry name" value="C1q_dom"/>
</dbReference>
<dbReference type="Proteomes" id="UP000076623">
    <property type="component" value="Chromosome"/>
</dbReference>
<protein>
    <submittedName>
        <fullName evidence="1">Uncharacterized protein</fullName>
    </submittedName>
</protein>
<dbReference type="RefSeq" id="WP_066399403.1">
    <property type="nucleotide sequence ID" value="NZ_CP015378.1"/>
</dbReference>
<keyword evidence="2" id="KW-1185">Reference proteome</keyword>
<accession>A0A160IS52</accession>
<sequence>MYHHYDHDSYAHMKRDCECKHRKIQPCQKVSAFKAVKDLFQFILGTTPNQVIYPVEVFDSNNEYNPDTSTFVPKSNGIYTFTASIFLPIYTGTPYSAFVGIRVNGEIVAGNQETITSPNAIVATSSLVELRRGDEVQVVASSPSGATIEIEVNPIATRFEGAKIG</sequence>